<dbReference type="InterPro" id="IPR001506">
    <property type="entry name" value="Peptidase_M12A"/>
</dbReference>
<dbReference type="RefSeq" id="XP_026054263.1">
    <property type="nucleotide sequence ID" value="XM_026198478.1"/>
</dbReference>
<protein>
    <submittedName>
        <fullName evidence="3">Zinc metalloproteinase nas-4-like isoform X1</fullName>
    </submittedName>
</protein>
<dbReference type="GO" id="GO:0006508">
    <property type="term" value="P:proteolysis"/>
    <property type="evidence" value="ECO:0007669"/>
    <property type="project" value="InterPro"/>
</dbReference>
<dbReference type="GeneID" id="113040178"/>
<dbReference type="SUPFAM" id="SSF55486">
    <property type="entry name" value="Metalloproteases ('zincins'), catalytic domain"/>
    <property type="match status" value="1"/>
</dbReference>
<proteinExistence type="predicted"/>
<dbReference type="Gene3D" id="3.40.390.10">
    <property type="entry name" value="Collagenase (Catalytic Domain)"/>
    <property type="match status" value="1"/>
</dbReference>
<dbReference type="KEGG" id="caua:113040178"/>
<dbReference type="Proteomes" id="UP000515129">
    <property type="component" value="Chromosome 22"/>
</dbReference>
<evidence type="ECO:0000313" key="2">
    <source>
        <dbReference type="Proteomes" id="UP000515129"/>
    </source>
</evidence>
<keyword evidence="2" id="KW-1185">Reference proteome</keyword>
<evidence type="ECO:0000313" key="3">
    <source>
        <dbReference type="RefSeq" id="XP_026054263.1"/>
    </source>
</evidence>
<evidence type="ECO:0000259" key="1">
    <source>
        <dbReference type="Pfam" id="PF01400"/>
    </source>
</evidence>
<reference evidence="3" key="1">
    <citation type="submission" date="2025-08" db="UniProtKB">
        <authorList>
            <consortium name="RefSeq"/>
        </authorList>
    </citation>
    <scope>IDENTIFICATION</scope>
    <source>
        <strain evidence="3">Wakin</strain>
        <tissue evidence="3">Muscle</tissue>
    </source>
</reference>
<sequence>MIQVGFHTETLFSVFHVPFLTSYDRSVIVNNHSKNCIRFVVRSTQADYISIEKKDGCYSSLGRTGGKQVVSFNTASISMSSVMPWASTMSKPGEVVTSTSRSSRS</sequence>
<dbReference type="InterPro" id="IPR024079">
    <property type="entry name" value="MetalloPept_cat_dom_sf"/>
</dbReference>
<feature type="domain" description="Peptidase M12A" evidence="1">
    <location>
        <begin position="30"/>
        <end position="78"/>
    </location>
</feature>
<dbReference type="GO" id="GO:0004222">
    <property type="term" value="F:metalloendopeptidase activity"/>
    <property type="evidence" value="ECO:0007669"/>
    <property type="project" value="InterPro"/>
</dbReference>
<organism evidence="2 3">
    <name type="scientific">Carassius auratus</name>
    <name type="common">Goldfish</name>
    <dbReference type="NCBI Taxonomy" id="7957"/>
    <lineage>
        <taxon>Eukaryota</taxon>
        <taxon>Metazoa</taxon>
        <taxon>Chordata</taxon>
        <taxon>Craniata</taxon>
        <taxon>Vertebrata</taxon>
        <taxon>Euteleostomi</taxon>
        <taxon>Actinopterygii</taxon>
        <taxon>Neopterygii</taxon>
        <taxon>Teleostei</taxon>
        <taxon>Ostariophysi</taxon>
        <taxon>Cypriniformes</taxon>
        <taxon>Cyprinidae</taxon>
        <taxon>Cyprininae</taxon>
        <taxon>Carassius</taxon>
    </lineage>
</organism>
<accession>A0A6P6J455</accession>
<dbReference type="OrthoDB" id="291007at2759"/>
<gene>
    <name evidence="3" type="primary">LOC113040178</name>
</gene>
<name>A0A6P6J455_CARAU</name>
<dbReference type="PANTHER" id="PTHR10127">
    <property type="entry name" value="DISCOIDIN, CUB, EGF, LAMININ , AND ZINC METALLOPROTEASE DOMAIN CONTAINING"/>
    <property type="match status" value="1"/>
</dbReference>
<dbReference type="PANTHER" id="PTHR10127:SF839">
    <property type="entry name" value="HATCHING ENZYME 1.2-RELATED"/>
    <property type="match status" value="1"/>
</dbReference>
<dbReference type="Pfam" id="PF01400">
    <property type="entry name" value="Astacin"/>
    <property type="match status" value="1"/>
</dbReference>
<dbReference type="AlphaFoldDB" id="A0A6P6J455"/>